<protein>
    <submittedName>
        <fullName evidence="2">Uncharacterized protein</fullName>
    </submittedName>
</protein>
<feature type="region of interest" description="Disordered" evidence="1">
    <location>
        <begin position="299"/>
        <end position="335"/>
    </location>
</feature>
<feature type="compositionally biased region" description="Basic residues" evidence="1">
    <location>
        <begin position="323"/>
        <end position="335"/>
    </location>
</feature>
<dbReference type="EMBL" id="JACCBA010000001">
    <property type="protein sequence ID" value="NYD50839.1"/>
    <property type="molecule type" value="Genomic_DNA"/>
</dbReference>
<evidence type="ECO:0000256" key="1">
    <source>
        <dbReference type="SAM" id="MobiDB-lite"/>
    </source>
</evidence>
<name>A0A7Y9ENG2_9ACTN</name>
<dbReference type="AlphaFoldDB" id="A0A7Y9ENG2"/>
<reference evidence="2 3" key="1">
    <citation type="submission" date="2020-07" db="EMBL/GenBank/DDBJ databases">
        <title>Sequencing the genomes of 1000 actinobacteria strains.</title>
        <authorList>
            <person name="Klenk H.-P."/>
        </authorList>
    </citation>
    <scope>NUCLEOTIDE SEQUENCE [LARGE SCALE GENOMIC DNA]</scope>
    <source>
        <strain evidence="2 3">DSM 40398</strain>
    </source>
</reference>
<sequence length="335" mass="35759">MITPVDVGPYRSALVIRYEDGVDDALLSALADATGLTFAYYGNGGFGGETLADVYADASGRTLLIEVAADEVGVKAVFVRAESADEAVAIRAVIGEHVQVWTEQTLRAQLEGTLSDAPWTLVALMMATGGAEPDPETADLLQRALGHGDGDVREAAEYARAVAAELVHAPVVMREAPRERPTGVLAPARPVEGEEDWVTVRPGIPNRAVPRPVVWVRLATDDAERAAVWAFTEDWNIAVVGRDTDGSGWKEAIYTTMDEETALHIVEHPALGTVVHTAVHGTHAEATAAALREALGGEILDGAPPGLERTARSPKADRPSGGRFRRSRSGRRRPR</sequence>
<dbReference type="Proteomes" id="UP000529783">
    <property type="component" value="Unassembled WGS sequence"/>
</dbReference>
<comment type="caution">
    <text evidence="2">The sequence shown here is derived from an EMBL/GenBank/DDBJ whole genome shotgun (WGS) entry which is preliminary data.</text>
</comment>
<accession>A0A7Y9ENG2</accession>
<feature type="compositionally biased region" description="Basic and acidic residues" evidence="1">
    <location>
        <begin position="309"/>
        <end position="320"/>
    </location>
</feature>
<organism evidence="2 3">
    <name type="scientific">Actinomadura luteofluorescens</name>
    <dbReference type="NCBI Taxonomy" id="46163"/>
    <lineage>
        <taxon>Bacteria</taxon>
        <taxon>Bacillati</taxon>
        <taxon>Actinomycetota</taxon>
        <taxon>Actinomycetes</taxon>
        <taxon>Streptosporangiales</taxon>
        <taxon>Thermomonosporaceae</taxon>
        <taxon>Actinomadura</taxon>
    </lineage>
</organism>
<dbReference type="RefSeq" id="WP_179847329.1">
    <property type="nucleotide sequence ID" value="NZ_JACCBA010000001.1"/>
</dbReference>
<keyword evidence="3" id="KW-1185">Reference proteome</keyword>
<evidence type="ECO:0000313" key="3">
    <source>
        <dbReference type="Proteomes" id="UP000529783"/>
    </source>
</evidence>
<proteinExistence type="predicted"/>
<gene>
    <name evidence="2" type="ORF">BJY14_006822</name>
</gene>
<evidence type="ECO:0000313" key="2">
    <source>
        <dbReference type="EMBL" id="NYD50839.1"/>
    </source>
</evidence>